<dbReference type="InterPro" id="IPR036990">
    <property type="entry name" value="M14A-like_propep"/>
</dbReference>
<dbReference type="GO" id="GO:0046872">
    <property type="term" value="F:metal ion binding"/>
    <property type="evidence" value="ECO:0007669"/>
    <property type="project" value="UniProtKB-KW"/>
</dbReference>
<reference evidence="6" key="1">
    <citation type="submission" date="2018-01" db="EMBL/GenBank/DDBJ databases">
        <authorList>
            <person name="Alioto T."/>
            <person name="Alioto T."/>
        </authorList>
    </citation>
    <scope>NUCLEOTIDE SEQUENCE [LARGE SCALE GENOMIC DNA]</scope>
</reference>
<dbReference type="SUPFAM" id="SSF54897">
    <property type="entry name" value="Protease propeptides/inhibitors"/>
    <property type="match status" value="1"/>
</dbReference>
<dbReference type="OMA" id="NYNLWHR"/>
<keyword evidence="1" id="KW-0479">Metal-binding</keyword>
<dbReference type="InterPro" id="IPR003146">
    <property type="entry name" value="M14A_act_pep"/>
</dbReference>
<dbReference type="EMBL" id="OUUW01000004">
    <property type="protein sequence ID" value="SPP79670.1"/>
    <property type="molecule type" value="Genomic_DNA"/>
</dbReference>
<dbReference type="Gene3D" id="3.30.70.340">
    <property type="entry name" value="Metallocarboxypeptidase-like"/>
    <property type="match status" value="1"/>
</dbReference>
<evidence type="ECO:0000313" key="5">
    <source>
        <dbReference type="EMBL" id="SPP79670.1"/>
    </source>
</evidence>
<accession>A0A3B0JVZ9</accession>
<proteinExistence type="predicted"/>
<evidence type="ECO:0000256" key="3">
    <source>
        <dbReference type="SAM" id="SignalP"/>
    </source>
</evidence>
<dbReference type="AlphaFoldDB" id="A0A3B0JVZ9"/>
<evidence type="ECO:0000256" key="2">
    <source>
        <dbReference type="ARBA" id="ARBA00022833"/>
    </source>
</evidence>
<keyword evidence="2" id="KW-0862">Zinc</keyword>
<evidence type="ECO:0000259" key="4">
    <source>
        <dbReference type="Pfam" id="PF02244"/>
    </source>
</evidence>
<dbReference type="Pfam" id="PF02244">
    <property type="entry name" value="Propep_M14"/>
    <property type="match status" value="1"/>
</dbReference>
<keyword evidence="6" id="KW-1185">Reference proteome</keyword>
<dbReference type="OrthoDB" id="7827262at2759"/>
<protein>
    <recommendedName>
        <fullName evidence="4">Carboxypeptidase activation peptide domain-containing protein</fullName>
    </recommendedName>
</protein>
<name>A0A3B0JVZ9_DROGU</name>
<feature type="signal peptide" evidence="3">
    <location>
        <begin position="1"/>
        <end position="17"/>
    </location>
</feature>
<dbReference type="Proteomes" id="UP000268350">
    <property type="component" value="Unassembled WGS sequence"/>
</dbReference>
<feature type="domain" description="Carboxypeptidase activation peptide" evidence="4">
    <location>
        <begin position="42"/>
        <end position="107"/>
    </location>
</feature>
<feature type="chain" id="PRO_5017320990" description="Carboxypeptidase activation peptide domain-containing protein" evidence="3">
    <location>
        <begin position="18"/>
        <end position="107"/>
    </location>
</feature>
<sequence>MLLLIALLVFDVAQAMAFPVPVPVAEQTTKSAIVSYTNYKVFRVGVNTKSHFQVIEFLLSDPEMYNLWRMGKNDVDIMVHPRVLEEFHNTVKKETFDVQLLVDDVQK</sequence>
<organism evidence="5 6">
    <name type="scientific">Drosophila guanche</name>
    <name type="common">Fruit fly</name>
    <dbReference type="NCBI Taxonomy" id="7266"/>
    <lineage>
        <taxon>Eukaryota</taxon>
        <taxon>Metazoa</taxon>
        <taxon>Ecdysozoa</taxon>
        <taxon>Arthropoda</taxon>
        <taxon>Hexapoda</taxon>
        <taxon>Insecta</taxon>
        <taxon>Pterygota</taxon>
        <taxon>Neoptera</taxon>
        <taxon>Endopterygota</taxon>
        <taxon>Diptera</taxon>
        <taxon>Brachycera</taxon>
        <taxon>Muscomorpha</taxon>
        <taxon>Ephydroidea</taxon>
        <taxon>Drosophilidae</taxon>
        <taxon>Drosophila</taxon>
        <taxon>Sophophora</taxon>
    </lineage>
</organism>
<evidence type="ECO:0000313" key="6">
    <source>
        <dbReference type="Proteomes" id="UP000268350"/>
    </source>
</evidence>
<evidence type="ECO:0000256" key="1">
    <source>
        <dbReference type="ARBA" id="ARBA00022723"/>
    </source>
</evidence>
<keyword evidence="3" id="KW-0732">Signal</keyword>
<gene>
    <name evidence="5" type="ORF">DGUA_6G012558</name>
</gene>